<dbReference type="SMART" id="SM01189">
    <property type="entry name" value="ELM2"/>
    <property type="match status" value="1"/>
</dbReference>
<feature type="domain" description="ELM2" evidence="9">
    <location>
        <begin position="107"/>
        <end position="205"/>
    </location>
</feature>
<dbReference type="InterPro" id="IPR017884">
    <property type="entry name" value="SANT_dom"/>
</dbReference>
<dbReference type="GO" id="GO:0005654">
    <property type="term" value="C:nucleoplasm"/>
    <property type="evidence" value="ECO:0007669"/>
    <property type="project" value="TreeGrafter"/>
</dbReference>
<proteinExistence type="predicted"/>
<keyword evidence="7" id="KW-0539">Nucleus</keyword>
<dbReference type="InterPro" id="IPR040138">
    <property type="entry name" value="MIER/MTA"/>
</dbReference>
<evidence type="ECO:0000256" key="4">
    <source>
        <dbReference type="ARBA" id="ARBA00022553"/>
    </source>
</evidence>
<dbReference type="GO" id="GO:0003714">
    <property type="term" value="F:transcription corepressor activity"/>
    <property type="evidence" value="ECO:0007669"/>
    <property type="project" value="TreeGrafter"/>
</dbReference>
<dbReference type="Pfam" id="PF00249">
    <property type="entry name" value="Myb_DNA-binding"/>
    <property type="match status" value="1"/>
</dbReference>
<evidence type="ECO:0000256" key="7">
    <source>
        <dbReference type="ARBA" id="ARBA00023242"/>
    </source>
</evidence>
<dbReference type="PANTHER" id="PTHR10865:SF24">
    <property type="entry name" value="MESODERM INDUCTION EARLY RESPONSE PROTEIN 1"/>
    <property type="match status" value="1"/>
</dbReference>
<dbReference type="InterPro" id="IPR001005">
    <property type="entry name" value="SANT/Myb"/>
</dbReference>
<dbReference type="Pfam" id="PF01448">
    <property type="entry name" value="ELM2"/>
    <property type="match status" value="1"/>
</dbReference>
<dbReference type="CDD" id="cd11661">
    <property type="entry name" value="SANT_MTA3_like"/>
    <property type="match status" value="1"/>
</dbReference>
<dbReference type="AlphaFoldDB" id="A0A3Q3XAB2"/>
<dbReference type="Ensembl" id="ENSMMOT00000022905.1">
    <property type="protein sequence ID" value="ENSMMOP00000022534.1"/>
    <property type="gene ID" value="ENSMMOG00000017127.1"/>
</dbReference>
<name>A0A3Q3XAB2_MOLML</name>
<keyword evidence="6" id="KW-0804">Transcription</keyword>
<dbReference type="GO" id="GO:0032991">
    <property type="term" value="C:protein-containing complex"/>
    <property type="evidence" value="ECO:0007669"/>
    <property type="project" value="UniProtKB-ARBA"/>
</dbReference>
<dbReference type="PROSITE" id="PS51156">
    <property type="entry name" value="ELM2"/>
    <property type="match status" value="1"/>
</dbReference>
<dbReference type="STRING" id="94237.ENSMMOP00000022534"/>
<dbReference type="GO" id="GO:0000122">
    <property type="term" value="P:negative regulation of transcription by RNA polymerase II"/>
    <property type="evidence" value="ECO:0007669"/>
    <property type="project" value="TreeGrafter"/>
</dbReference>
<evidence type="ECO:0000256" key="2">
    <source>
        <dbReference type="ARBA" id="ARBA00017452"/>
    </source>
</evidence>
<feature type="compositionally biased region" description="Acidic residues" evidence="8">
    <location>
        <begin position="18"/>
        <end position="47"/>
    </location>
</feature>
<evidence type="ECO:0000256" key="5">
    <source>
        <dbReference type="ARBA" id="ARBA00023015"/>
    </source>
</evidence>
<dbReference type="Proteomes" id="UP000261620">
    <property type="component" value="Unplaced"/>
</dbReference>
<evidence type="ECO:0000313" key="12">
    <source>
        <dbReference type="Proteomes" id="UP000261620"/>
    </source>
</evidence>
<keyword evidence="5" id="KW-0805">Transcription regulation</keyword>
<feature type="domain" description="SANT" evidence="10">
    <location>
        <begin position="210"/>
        <end position="262"/>
    </location>
</feature>
<feature type="compositionally biased region" description="Polar residues" evidence="8">
    <location>
        <begin position="361"/>
        <end position="372"/>
    </location>
</feature>
<dbReference type="GO" id="GO:0042826">
    <property type="term" value="F:histone deacetylase binding"/>
    <property type="evidence" value="ECO:0007669"/>
    <property type="project" value="TreeGrafter"/>
</dbReference>
<dbReference type="SMART" id="SM00717">
    <property type="entry name" value="SANT"/>
    <property type="match status" value="1"/>
</dbReference>
<comment type="subcellular location">
    <subcellularLocation>
        <location evidence="1">Nucleus</location>
    </subcellularLocation>
</comment>
<evidence type="ECO:0000256" key="8">
    <source>
        <dbReference type="SAM" id="MobiDB-lite"/>
    </source>
</evidence>
<dbReference type="FunFam" id="1.10.10.60:FF:000025">
    <property type="entry name" value="Mesoderm induction early response 1, transcriptional regulator"/>
    <property type="match status" value="1"/>
</dbReference>
<evidence type="ECO:0000313" key="11">
    <source>
        <dbReference type="Ensembl" id="ENSMMOP00000022534.1"/>
    </source>
</evidence>
<feature type="region of interest" description="Disordered" evidence="8">
    <location>
        <begin position="1"/>
        <end position="101"/>
    </location>
</feature>
<dbReference type="PANTHER" id="PTHR10865">
    <property type="entry name" value="METASTASIS-ASSOCIATED PROTEIN AND MESODERM INDUCTION EARLY RESPONSE PROTEIN"/>
    <property type="match status" value="1"/>
</dbReference>
<keyword evidence="12" id="KW-1185">Reference proteome</keyword>
<dbReference type="Pfam" id="PF19426">
    <property type="entry name" value="MIER1_3_C"/>
    <property type="match status" value="1"/>
</dbReference>
<dbReference type="FunFam" id="4.10.1240.50:FF:000005">
    <property type="entry name" value="Mesoderm induction early response protein 3"/>
    <property type="match status" value="1"/>
</dbReference>
<reference evidence="11" key="1">
    <citation type="submission" date="2025-08" db="UniProtKB">
        <authorList>
            <consortium name="Ensembl"/>
        </authorList>
    </citation>
    <scope>IDENTIFICATION</scope>
</reference>
<sequence>MPIHELLNLYGYDGGSPPDEDEEEEEEEPEEEEDDDEEDEEEDLDNDESSRRDEAQASSEGRTRSVRSLGTAELIRPQKLKYFESNNDAEEESDEDEDYVPSEDWKKEIMVGSMYQAETPVGLCKYKDNEKVYENDDQLLWNPECLPEGKVVEFLTEASRRTGEEKGVDAIPEGSHIKDSEQALYELVKCDFDTEEALRRLRFNVKAAREELSVWTEEECRNFEQGLKAYGKDFHLIQANKVRTRSVGECVAFYYMWKKSERYDFFAQQTRLGKRKYNLHPGVTDYMDRLLDETESATSSRAASPPPTTSSSSTSHSEREDSSSQNVDSAQLHPATQVKPESVQSNGPSHAVVEPTPHIPENNSNGCSQASAPSHDRNGSLEPTADPRETAAAHERPAKRCRLEAEPMGQSEMEPSRAQEN</sequence>
<dbReference type="SUPFAM" id="SSF46689">
    <property type="entry name" value="Homeodomain-like"/>
    <property type="match status" value="1"/>
</dbReference>
<evidence type="ECO:0000259" key="10">
    <source>
        <dbReference type="PROSITE" id="PS51293"/>
    </source>
</evidence>
<reference evidence="11" key="2">
    <citation type="submission" date="2025-09" db="UniProtKB">
        <authorList>
            <consortium name="Ensembl"/>
        </authorList>
    </citation>
    <scope>IDENTIFICATION</scope>
</reference>
<evidence type="ECO:0000259" key="9">
    <source>
        <dbReference type="PROSITE" id="PS51156"/>
    </source>
</evidence>
<protein>
    <recommendedName>
        <fullName evidence="2">Mesoderm induction early response protein 1</fullName>
    </recommendedName>
</protein>
<evidence type="ECO:0000256" key="1">
    <source>
        <dbReference type="ARBA" id="ARBA00004123"/>
    </source>
</evidence>
<feature type="region of interest" description="Disordered" evidence="8">
    <location>
        <begin position="293"/>
        <end position="421"/>
    </location>
</feature>
<dbReference type="PROSITE" id="PS51293">
    <property type="entry name" value="SANT"/>
    <property type="match status" value="1"/>
</dbReference>
<feature type="compositionally biased region" description="Basic and acidic residues" evidence="8">
    <location>
        <begin position="374"/>
        <end position="405"/>
    </location>
</feature>
<feature type="compositionally biased region" description="Acidic residues" evidence="8">
    <location>
        <begin position="87"/>
        <end position="101"/>
    </location>
</feature>
<dbReference type="Gene3D" id="1.10.10.60">
    <property type="entry name" value="Homeodomain-like"/>
    <property type="match status" value="1"/>
</dbReference>
<evidence type="ECO:0000256" key="3">
    <source>
        <dbReference type="ARBA" id="ARBA00022491"/>
    </source>
</evidence>
<keyword evidence="4" id="KW-0597">Phosphoprotein</keyword>
<organism evidence="11 12">
    <name type="scientific">Mola mola</name>
    <name type="common">Ocean sunfish</name>
    <name type="synonym">Tetraodon mola</name>
    <dbReference type="NCBI Taxonomy" id="94237"/>
    <lineage>
        <taxon>Eukaryota</taxon>
        <taxon>Metazoa</taxon>
        <taxon>Chordata</taxon>
        <taxon>Craniata</taxon>
        <taxon>Vertebrata</taxon>
        <taxon>Euteleostomi</taxon>
        <taxon>Actinopterygii</taxon>
        <taxon>Neopterygii</taxon>
        <taxon>Teleostei</taxon>
        <taxon>Neoteleostei</taxon>
        <taxon>Acanthomorphata</taxon>
        <taxon>Eupercaria</taxon>
        <taxon>Tetraodontiformes</taxon>
        <taxon>Molidae</taxon>
        <taxon>Mola</taxon>
    </lineage>
</organism>
<keyword evidence="3" id="KW-0678">Repressor</keyword>
<dbReference type="InterPro" id="IPR000949">
    <property type="entry name" value="ELM2_dom"/>
</dbReference>
<dbReference type="OMA" id="DCELFER"/>
<dbReference type="InterPro" id="IPR009057">
    <property type="entry name" value="Homeodomain-like_sf"/>
</dbReference>
<feature type="compositionally biased region" description="Low complexity" evidence="8">
    <location>
        <begin position="296"/>
        <end position="315"/>
    </location>
</feature>
<dbReference type="InterPro" id="IPR045787">
    <property type="entry name" value="MIER1/3_C"/>
</dbReference>
<accession>A0A3Q3XAB2</accession>
<evidence type="ECO:0000256" key="6">
    <source>
        <dbReference type="ARBA" id="ARBA00023163"/>
    </source>
</evidence>